<feature type="coiled-coil region" evidence="2">
    <location>
        <begin position="59"/>
        <end position="97"/>
    </location>
</feature>
<dbReference type="PANTHER" id="PTHR16127">
    <property type="entry name" value="TAXILIN"/>
    <property type="match status" value="1"/>
</dbReference>
<accession>A0A8C5U6C4</accession>
<keyword evidence="2" id="KW-0175">Coiled coil</keyword>
<dbReference type="PANTHER" id="PTHR16127:SF12">
    <property type="entry name" value="ALPHA-TAXILIN"/>
    <property type="match status" value="1"/>
</dbReference>
<dbReference type="InterPro" id="IPR026183">
    <property type="entry name" value="Taxilin_fam"/>
</dbReference>
<dbReference type="Proteomes" id="UP000694560">
    <property type="component" value="Unplaced"/>
</dbReference>
<protein>
    <submittedName>
        <fullName evidence="3">Uncharacterized protein</fullName>
    </submittedName>
</protein>
<comment type="similarity">
    <text evidence="1">Belongs to the taxilin family.</text>
</comment>
<organism evidence="3 4">
    <name type="scientific">Malurus cyaneus samueli</name>
    <dbReference type="NCBI Taxonomy" id="2593467"/>
    <lineage>
        <taxon>Eukaryota</taxon>
        <taxon>Metazoa</taxon>
        <taxon>Chordata</taxon>
        <taxon>Craniata</taxon>
        <taxon>Vertebrata</taxon>
        <taxon>Euteleostomi</taxon>
        <taxon>Archelosauria</taxon>
        <taxon>Archosauria</taxon>
        <taxon>Dinosauria</taxon>
        <taxon>Saurischia</taxon>
        <taxon>Theropoda</taxon>
        <taxon>Coelurosauria</taxon>
        <taxon>Aves</taxon>
        <taxon>Neognathae</taxon>
        <taxon>Neoaves</taxon>
        <taxon>Telluraves</taxon>
        <taxon>Australaves</taxon>
        <taxon>Passeriformes</taxon>
        <taxon>Meliphagoidea</taxon>
        <taxon>Maluridae</taxon>
        <taxon>Malurus</taxon>
    </lineage>
</organism>
<evidence type="ECO:0000256" key="1">
    <source>
        <dbReference type="ARBA" id="ARBA00009550"/>
    </source>
</evidence>
<dbReference type="Ensembl" id="ENSMCST00000018985.1">
    <property type="protein sequence ID" value="ENSMCSP00000018519.1"/>
    <property type="gene ID" value="ENSMCSG00000013011.1"/>
</dbReference>
<sequence>MGVSEHKFGQVLMDLRNIRKLGTSIWALFPSLPQEEGVQRAREEEEKRKEVTSHFQVTLNDIQLQMEQHNERNSKLRQENMELAERLKKLIEQYELREEVGEGRADFVFRGAGGASGPP</sequence>
<dbReference type="AlphaFoldDB" id="A0A8C5U6C4"/>
<proteinExistence type="inferred from homology"/>
<evidence type="ECO:0000313" key="4">
    <source>
        <dbReference type="Proteomes" id="UP000694560"/>
    </source>
</evidence>
<evidence type="ECO:0000256" key="2">
    <source>
        <dbReference type="SAM" id="Coils"/>
    </source>
</evidence>
<dbReference type="GO" id="GO:0019905">
    <property type="term" value="F:syntaxin binding"/>
    <property type="evidence" value="ECO:0007669"/>
    <property type="project" value="InterPro"/>
</dbReference>
<reference evidence="3" key="2">
    <citation type="submission" date="2025-09" db="UniProtKB">
        <authorList>
            <consortium name="Ensembl"/>
        </authorList>
    </citation>
    <scope>IDENTIFICATION</scope>
</reference>
<reference evidence="3" key="1">
    <citation type="submission" date="2025-08" db="UniProtKB">
        <authorList>
            <consortium name="Ensembl"/>
        </authorList>
    </citation>
    <scope>IDENTIFICATION</scope>
</reference>
<name>A0A8C5U6C4_9PASS</name>
<dbReference type="OrthoDB" id="425555at2759"/>
<evidence type="ECO:0000313" key="3">
    <source>
        <dbReference type="Ensembl" id="ENSMCSP00000018519.1"/>
    </source>
</evidence>
<keyword evidence="4" id="KW-1185">Reference proteome</keyword>
<dbReference type="Pfam" id="PF09728">
    <property type="entry name" value="Taxilin"/>
    <property type="match status" value="1"/>
</dbReference>